<evidence type="ECO:0000256" key="1">
    <source>
        <dbReference type="ARBA" id="ARBA00010876"/>
    </source>
</evidence>
<proteinExistence type="inferred from homology"/>
<accession>A0A517QV90</accession>
<dbReference type="GO" id="GO:0006396">
    <property type="term" value="P:RNA processing"/>
    <property type="evidence" value="ECO:0007669"/>
    <property type="project" value="UniProtKB-ARBA"/>
</dbReference>
<name>A0A517QV90_9PLAN</name>
<evidence type="ECO:0000256" key="2">
    <source>
        <dbReference type="ARBA" id="ARBA00023235"/>
    </source>
</evidence>
<feature type="domain" description="Pseudouridine synthase RsuA/RluA-like" evidence="3">
    <location>
        <begin position="19"/>
        <end position="174"/>
    </location>
</feature>
<evidence type="ECO:0000313" key="4">
    <source>
        <dbReference type="EMBL" id="QDT35511.1"/>
    </source>
</evidence>
<dbReference type="GO" id="GO:0001522">
    <property type="term" value="P:pseudouridine synthesis"/>
    <property type="evidence" value="ECO:0007669"/>
    <property type="project" value="InterPro"/>
</dbReference>
<reference evidence="4 5" key="1">
    <citation type="submission" date="2019-02" db="EMBL/GenBank/DDBJ databases">
        <title>Deep-cultivation of Planctomycetes and their phenomic and genomic characterization uncovers novel biology.</title>
        <authorList>
            <person name="Wiegand S."/>
            <person name="Jogler M."/>
            <person name="Boedeker C."/>
            <person name="Pinto D."/>
            <person name="Vollmers J."/>
            <person name="Rivas-Marin E."/>
            <person name="Kohn T."/>
            <person name="Peeters S.H."/>
            <person name="Heuer A."/>
            <person name="Rast P."/>
            <person name="Oberbeckmann S."/>
            <person name="Bunk B."/>
            <person name="Jeske O."/>
            <person name="Meyerdierks A."/>
            <person name="Storesund J.E."/>
            <person name="Kallscheuer N."/>
            <person name="Luecker S."/>
            <person name="Lage O.M."/>
            <person name="Pohl T."/>
            <person name="Merkel B.J."/>
            <person name="Hornburger P."/>
            <person name="Mueller R.-W."/>
            <person name="Bruemmer F."/>
            <person name="Labrenz M."/>
            <person name="Spormann A.M."/>
            <person name="Op den Camp H."/>
            <person name="Overmann J."/>
            <person name="Amann R."/>
            <person name="Jetten M.S.M."/>
            <person name="Mascher T."/>
            <person name="Medema M.H."/>
            <person name="Devos D.P."/>
            <person name="Kaster A.-K."/>
            <person name="Ovreas L."/>
            <person name="Rohde M."/>
            <person name="Galperin M.Y."/>
            <person name="Jogler C."/>
        </authorList>
    </citation>
    <scope>NUCLEOTIDE SEQUENCE [LARGE SCALE GENOMIC DNA]</scope>
    <source>
        <strain evidence="4 5">Mal48</strain>
    </source>
</reference>
<dbReference type="GO" id="GO:0003723">
    <property type="term" value="F:RNA binding"/>
    <property type="evidence" value="ECO:0007669"/>
    <property type="project" value="InterPro"/>
</dbReference>
<dbReference type="Gene3D" id="3.30.2350.10">
    <property type="entry name" value="Pseudouridine synthase"/>
    <property type="match status" value="1"/>
</dbReference>
<evidence type="ECO:0000313" key="5">
    <source>
        <dbReference type="Proteomes" id="UP000315724"/>
    </source>
</evidence>
<dbReference type="InterPro" id="IPR020103">
    <property type="entry name" value="PsdUridine_synth_cat_dom_sf"/>
</dbReference>
<gene>
    <name evidence="4" type="primary">rluD_3</name>
    <name evidence="4" type="ORF">Mal48_47880</name>
</gene>
<dbReference type="PANTHER" id="PTHR21600">
    <property type="entry name" value="MITOCHONDRIAL RNA PSEUDOURIDINE SYNTHASE"/>
    <property type="match status" value="1"/>
</dbReference>
<dbReference type="GO" id="GO:0160140">
    <property type="term" value="F:23S rRNA pseudouridine(1911/1915/1917) synthase activity"/>
    <property type="evidence" value="ECO:0007669"/>
    <property type="project" value="UniProtKB-EC"/>
</dbReference>
<comment type="similarity">
    <text evidence="1">Belongs to the pseudouridine synthase RluA family.</text>
</comment>
<keyword evidence="5" id="KW-1185">Reference proteome</keyword>
<organism evidence="4 5">
    <name type="scientific">Thalassoglobus polymorphus</name>
    <dbReference type="NCBI Taxonomy" id="2527994"/>
    <lineage>
        <taxon>Bacteria</taxon>
        <taxon>Pseudomonadati</taxon>
        <taxon>Planctomycetota</taxon>
        <taxon>Planctomycetia</taxon>
        <taxon>Planctomycetales</taxon>
        <taxon>Planctomycetaceae</taxon>
        <taxon>Thalassoglobus</taxon>
    </lineage>
</organism>
<dbReference type="EMBL" id="CP036267">
    <property type="protein sequence ID" value="QDT35511.1"/>
    <property type="molecule type" value="Genomic_DNA"/>
</dbReference>
<dbReference type="PANTHER" id="PTHR21600:SF83">
    <property type="entry name" value="PSEUDOURIDYLATE SYNTHASE RPUSD4, MITOCHONDRIAL"/>
    <property type="match status" value="1"/>
</dbReference>
<dbReference type="KEGG" id="tpol:Mal48_47880"/>
<dbReference type="SUPFAM" id="SSF55120">
    <property type="entry name" value="Pseudouridine synthase"/>
    <property type="match status" value="1"/>
</dbReference>
<dbReference type="EC" id="5.4.99.23" evidence="4"/>
<dbReference type="RefSeq" id="WP_231739792.1">
    <property type="nucleotide sequence ID" value="NZ_CP036267.1"/>
</dbReference>
<evidence type="ECO:0000259" key="3">
    <source>
        <dbReference type="Pfam" id="PF00849"/>
    </source>
</evidence>
<dbReference type="AlphaFoldDB" id="A0A517QV90"/>
<protein>
    <submittedName>
        <fullName evidence="4">Ribosomal large subunit pseudouridine synthase D</fullName>
        <ecNumber evidence="4">5.4.99.23</ecNumber>
    </submittedName>
</protein>
<dbReference type="Pfam" id="PF00849">
    <property type="entry name" value="PseudoU_synth_2"/>
    <property type="match status" value="1"/>
</dbReference>
<dbReference type="InterPro" id="IPR006145">
    <property type="entry name" value="PsdUridine_synth_RsuA/RluA"/>
</dbReference>
<keyword evidence="2 4" id="KW-0413">Isomerase</keyword>
<dbReference type="InterPro" id="IPR050188">
    <property type="entry name" value="RluA_PseudoU_synthase"/>
</dbReference>
<sequence>MSIIQPNPKLNVICEDGPVIAVNKPSGVISQGAPAGMQSLAEQVKDYLRQKYNKPGNVYLGIPHRLDRPVSGVSVFTRNSKSAARVSDQFAKRQVTKTYRAILEHIPSQLEGTLEDWIYRIPDQSRVEIRKQNTTGAKEARLRYRVLSEHQGRALVEIDLDTGRMHQIRIQFASRGCPVIGDEKYGAKSTLGNPAAIGLHAWRLSLTHPIRKEAMSITAPLPQAWKQFGFDLNRL</sequence>
<dbReference type="CDD" id="cd02869">
    <property type="entry name" value="PseudoU_synth_RluA_like"/>
    <property type="match status" value="1"/>
</dbReference>
<dbReference type="Proteomes" id="UP000315724">
    <property type="component" value="Chromosome"/>
</dbReference>